<evidence type="ECO:0000313" key="2">
    <source>
        <dbReference type="Proteomes" id="UP001153269"/>
    </source>
</evidence>
<accession>A0A9N7UXU9</accession>
<name>A0A9N7UXU9_PLEPL</name>
<dbReference type="AlphaFoldDB" id="A0A9N7UXU9"/>
<dbReference type="EMBL" id="CADEAL010002190">
    <property type="protein sequence ID" value="CAB1438681.1"/>
    <property type="molecule type" value="Genomic_DNA"/>
</dbReference>
<organism evidence="1 2">
    <name type="scientific">Pleuronectes platessa</name>
    <name type="common">European plaice</name>
    <dbReference type="NCBI Taxonomy" id="8262"/>
    <lineage>
        <taxon>Eukaryota</taxon>
        <taxon>Metazoa</taxon>
        <taxon>Chordata</taxon>
        <taxon>Craniata</taxon>
        <taxon>Vertebrata</taxon>
        <taxon>Euteleostomi</taxon>
        <taxon>Actinopterygii</taxon>
        <taxon>Neopterygii</taxon>
        <taxon>Teleostei</taxon>
        <taxon>Neoteleostei</taxon>
        <taxon>Acanthomorphata</taxon>
        <taxon>Carangaria</taxon>
        <taxon>Pleuronectiformes</taxon>
        <taxon>Pleuronectoidei</taxon>
        <taxon>Pleuronectidae</taxon>
        <taxon>Pleuronectes</taxon>
    </lineage>
</organism>
<dbReference type="Proteomes" id="UP001153269">
    <property type="component" value="Unassembled WGS sequence"/>
</dbReference>
<evidence type="ECO:0000313" key="1">
    <source>
        <dbReference type="EMBL" id="CAB1438681.1"/>
    </source>
</evidence>
<sequence>MPPLKLTAPLAMLKKAKNQPETRSCWDVHRPHTEQFDAAETDSRLVESMYRLYFAAMAPPPDSYWTDSDTNDAAETLEQTEAPVSSCLKPDDDMMLRLRLLMVVLLSLSLFFLISPPPPPPPPPPALASSILPASASYAAYKSPFTTESPRSLPPRPHSRDINVLFHLDPPSLSTQTPIDQ</sequence>
<comment type="caution">
    <text evidence="1">The sequence shown here is derived from an EMBL/GenBank/DDBJ whole genome shotgun (WGS) entry which is preliminary data.</text>
</comment>
<protein>
    <submittedName>
        <fullName evidence="1">Uncharacterized protein</fullName>
    </submittedName>
</protein>
<gene>
    <name evidence="1" type="ORF">PLEPLA_LOCUS26565</name>
</gene>
<keyword evidence="2" id="KW-1185">Reference proteome</keyword>
<proteinExistence type="predicted"/>
<reference evidence="1" key="1">
    <citation type="submission" date="2020-03" db="EMBL/GenBank/DDBJ databases">
        <authorList>
            <person name="Weist P."/>
        </authorList>
    </citation>
    <scope>NUCLEOTIDE SEQUENCE</scope>
</reference>